<name>A0A3S4Y8T9_9NEIS</name>
<evidence type="ECO:0000313" key="2">
    <source>
        <dbReference type="Proteomes" id="UP000268229"/>
    </source>
</evidence>
<evidence type="ECO:0000313" key="1">
    <source>
        <dbReference type="EMBL" id="VEJ21844.1"/>
    </source>
</evidence>
<dbReference type="KEGG" id="nani:NCTC12227_01609"/>
<dbReference type="Proteomes" id="UP000268229">
    <property type="component" value="Chromosome"/>
</dbReference>
<keyword evidence="2" id="KW-1185">Reference proteome</keyword>
<dbReference type="RefSeq" id="WP_159070107.1">
    <property type="nucleotide sequence ID" value="NZ_LR134516.1"/>
</dbReference>
<dbReference type="NCBIfam" id="TIGR03950">
    <property type="entry name" value="sidero_Fe_reduc"/>
    <property type="match status" value="1"/>
</dbReference>
<sequence>MNIAAYSLQTVNFLSQINQLFPRLSGRLNDTSVYTFRVGVGEDIYHIKRLYNHLQQRYPEGGKAFWSCRTWALLIWQPIYMAVLSVQLLNKAISLEKFGLIVEQADIVAYSLSPRAIYSGKQAHLIHFSGQQIKKLSSYIYSSLSEIIPFNIKLANKLQTDCIVSALLFQNTQYAHCNKFELDKLIAIWLAATGLPDCQGTFCLNTQGKFVGQNFGFNRQACCQEFRLESGKLCDVCPRLPLSERIERITQTERIHYAKS</sequence>
<dbReference type="InterPro" id="IPR023998">
    <property type="entry name" value="FCR-like"/>
</dbReference>
<dbReference type="AlphaFoldDB" id="A0A3S4Y8T9"/>
<dbReference type="STRING" id="326522.BWD08_10050"/>
<gene>
    <name evidence="1" type="ORF">NCTC12227_01609</name>
</gene>
<accession>A0A3S4Y8T9</accession>
<reference evidence="1 2" key="1">
    <citation type="submission" date="2018-12" db="EMBL/GenBank/DDBJ databases">
        <authorList>
            <consortium name="Pathogen Informatics"/>
        </authorList>
    </citation>
    <scope>NUCLEOTIDE SEQUENCE [LARGE SCALE GENOMIC DNA]</scope>
    <source>
        <strain evidence="1 2">NCTC12227</strain>
    </source>
</reference>
<protein>
    <submittedName>
        <fullName evidence="1">Siderophore ferric iron reductase, AHA_1954 family</fullName>
    </submittedName>
</protein>
<proteinExistence type="predicted"/>
<dbReference type="EMBL" id="LR134516">
    <property type="protein sequence ID" value="VEJ21844.1"/>
    <property type="molecule type" value="Genomic_DNA"/>
</dbReference>
<organism evidence="1 2">
    <name type="scientific">Neisseria animaloris</name>
    <dbReference type="NCBI Taxonomy" id="326522"/>
    <lineage>
        <taxon>Bacteria</taxon>
        <taxon>Pseudomonadati</taxon>
        <taxon>Pseudomonadota</taxon>
        <taxon>Betaproteobacteria</taxon>
        <taxon>Neisseriales</taxon>
        <taxon>Neisseriaceae</taxon>
        <taxon>Neisseria</taxon>
    </lineage>
</organism>